<dbReference type="GO" id="GO:0071555">
    <property type="term" value="P:cell wall organization"/>
    <property type="evidence" value="ECO:0007669"/>
    <property type="project" value="UniProtKB-KW"/>
</dbReference>
<dbReference type="Pfam" id="PF00912">
    <property type="entry name" value="Transgly"/>
    <property type="match status" value="1"/>
</dbReference>
<feature type="compositionally biased region" description="Low complexity" evidence="27">
    <location>
        <begin position="845"/>
        <end position="858"/>
    </location>
</feature>
<evidence type="ECO:0000256" key="5">
    <source>
        <dbReference type="ARBA" id="ARBA00007739"/>
    </source>
</evidence>
<dbReference type="GO" id="GO:0008658">
    <property type="term" value="F:penicillin binding"/>
    <property type="evidence" value="ECO:0007669"/>
    <property type="project" value="InterPro"/>
</dbReference>
<keyword evidence="11 31" id="KW-0328">Glycosyltransferase</keyword>
<dbReference type="Gene3D" id="3.40.710.10">
    <property type="entry name" value="DD-peptidase/beta-lactamase superfamily"/>
    <property type="match status" value="1"/>
</dbReference>
<comment type="function">
    <text evidence="1">Cell wall formation. Synthesis of cross-linked peptidoglycan from the lipid intermediates. The enzyme has a penicillin-insensitive transglycosylase N-terminal domain (formation of linear glycan strands) and a penicillin-sensitive transpeptidase C-terminal domain (cross-linking of the peptide subunits).</text>
</comment>
<feature type="compositionally biased region" description="Low complexity" evidence="27">
    <location>
        <begin position="821"/>
        <end position="833"/>
    </location>
</feature>
<dbReference type="InterPro" id="IPR023346">
    <property type="entry name" value="Lysozyme-like_dom_sf"/>
</dbReference>
<dbReference type="PANTHER" id="PTHR32282:SF11">
    <property type="entry name" value="PENICILLIN-BINDING PROTEIN 1B"/>
    <property type="match status" value="1"/>
</dbReference>
<evidence type="ECO:0000259" key="30">
    <source>
        <dbReference type="Pfam" id="PF00912"/>
    </source>
</evidence>
<feature type="region of interest" description="Disordered" evidence="27">
    <location>
        <begin position="814"/>
        <end position="884"/>
    </location>
</feature>
<dbReference type="HOGENOM" id="CLU_006354_2_2_9"/>
<dbReference type="FunFam" id="1.10.3810.10:FF:000001">
    <property type="entry name" value="Penicillin-binding protein 1A"/>
    <property type="match status" value="1"/>
</dbReference>
<evidence type="ECO:0000256" key="10">
    <source>
        <dbReference type="ARBA" id="ARBA00022670"/>
    </source>
</evidence>
<evidence type="ECO:0000256" key="8">
    <source>
        <dbReference type="ARBA" id="ARBA00022475"/>
    </source>
</evidence>
<dbReference type="STRING" id="717962.CC1_21840"/>
<evidence type="ECO:0000256" key="26">
    <source>
        <dbReference type="ARBA" id="ARBA00060592"/>
    </source>
</evidence>
<dbReference type="Gene3D" id="1.10.3810.10">
    <property type="entry name" value="Biosynthetic peptidoglycan transglycosylase-like"/>
    <property type="match status" value="1"/>
</dbReference>
<dbReference type="PATRIC" id="fig|717962.3.peg.2098"/>
<evidence type="ECO:0000256" key="17">
    <source>
        <dbReference type="ARBA" id="ARBA00022984"/>
    </source>
</evidence>
<keyword evidence="9 31" id="KW-0121">Carboxypeptidase</keyword>
<evidence type="ECO:0000256" key="28">
    <source>
        <dbReference type="SAM" id="Phobius"/>
    </source>
</evidence>
<dbReference type="RefSeq" id="WP_015514450.1">
    <property type="nucleotide sequence ID" value="NC_021009.1"/>
</dbReference>
<dbReference type="GO" id="GO:0009002">
    <property type="term" value="F:serine-type D-Ala-D-Ala carboxypeptidase activity"/>
    <property type="evidence" value="ECO:0007669"/>
    <property type="project" value="UniProtKB-EC"/>
</dbReference>
<evidence type="ECO:0000256" key="25">
    <source>
        <dbReference type="ARBA" id="ARBA00049902"/>
    </source>
</evidence>
<reference evidence="31 32" key="2">
    <citation type="submission" date="2010-03" db="EMBL/GenBank/DDBJ databases">
        <authorList>
            <person name="Pajon A."/>
        </authorList>
    </citation>
    <scope>NUCLEOTIDE SEQUENCE [LARGE SCALE GENOMIC DNA]</scope>
    <source>
        <strain evidence="31 32">GD/7</strain>
    </source>
</reference>
<keyword evidence="19 28" id="KW-0472">Membrane</keyword>
<dbReference type="GO" id="GO:0009252">
    <property type="term" value="P:peptidoglycan biosynthetic process"/>
    <property type="evidence" value="ECO:0007669"/>
    <property type="project" value="UniProtKB-UniPathway"/>
</dbReference>
<evidence type="ECO:0000256" key="15">
    <source>
        <dbReference type="ARBA" id="ARBA00022960"/>
    </source>
</evidence>
<keyword evidence="15" id="KW-0133">Cell shape</keyword>
<dbReference type="GO" id="GO:0030288">
    <property type="term" value="C:outer membrane-bounded periplasmic space"/>
    <property type="evidence" value="ECO:0007669"/>
    <property type="project" value="TreeGrafter"/>
</dbReference>
<evidence type="ECO:0000256" key="23">
    <source>
        <dbReference type="ARBA" id="ARBA00034000"/>
    </source>
</evidence>
<evidence type="ECO:0000256" key="2">
    <source>
        <dbReference type="ARBA" id="ARBA00004401"/>
    </source>
</evidence>
<comment type="pathway">
    <text evidence="26">Glycan biosynthesis.</text>
</comment>
<evidence type="ECO:0000256" key="27">
    <source>
        <dbReference type="SAM" id="MobiDB-lite"/>
    </source>
</evidence>
<evidence type="ECO:0000256" key="20">
    <source>
        <dbReference type="ARBA" id="ARBA00023251"/>
    </source>
</evidence>
<keyword evidence="18 28" id="KW-1133">Transmembrane helix</keyword>
<comment type="catalytic activity">
    <reaction evidence="23">
        <text>Preferential cleavage: (Ac)2-L-Lys-D-Ala-|-D-Ala. Also transpeptidation of peptidyl-alanyl moieties that are N-acyl substituents of D-alanine.</text>
        <dbReference type="EC" id="3.4.16.4"/>
    </reaction>
</comment>
<evidence type="ECO:0000256" key="18">
    <source>
        <dbReference type="ARBA" id="ARBA00022989"/>
    </source>
</evidence>
<evidence type="ECO:0000256" key="12">
    <source>
        <dbReference type="ARBA" id="ARBA00022679"/>
    </source>
</evidence>
<comment type="similarity">
    <text evidence="4">In the C-terminal section; belongs to the transpeptidase family.</text>
</comment>
<feature type="compositionally biased region" description="Basic and acidic residues" evidence="27">
    <location>
        <begin position="35"/>
        <end position="47"/>
    </location>
</feature>
<dbReference type="Proteomes" id="UP000008798">
    <property type="component" value="Chromosome"/>
</dbReference>
<evidence type="ECO:0000256" key="16">
    <source>
        <dbReference type="ARBA" id="ARBA00022968"/>
    </source>
</evidence>
<dbReference type="CAZy" id="GT51">
    <property type="family name" value="Glycosyltransferase Family 51"/>
</dbReference>
<evidence type="ECO:0000256" key="14">
    <source>
        <dbReference type="ARBA" id="ARBA00022801"/>
    </source>
</evidence>
<accession>D4J961</accession>
<dbReference type="Pfam" id="PF00905">
    <property type="entry name" value="Transpeptidase"/>
    <property type="match status" value="1"/>
</dbReference>
<organism evidence="31 32">
    <name type="scientific">Coprococcus catus GD/7</name>
    <dbReference type="NCBI Taxonomy" id="717962"/>
    <lineage>
        <taxon>Bacteria</taxon>
        <taxon>Bacillati</taxon>
        <taxon>Bacillota</taxon>
        <taxon>Clostridia</taxon>
        <taxon>Lachnospirales</taxon>
        <taxon>Lachnospiraceae</taxon>
        <taxon>Coprococcus</taxon>
    </lineage>
</organism>
<evidence type="ECO:0000256" key="13">
    <source>
        <dbReference type="ARBA" id="ARBA00022692"/>
    </source>
</evidence>
<dbReference type="KEGG" id="cct:CC1_21840"/>
<evidence type="ECO:0000256" key="1">
    <source>
        <dbReference type="ARBA" id="ARBA00002624"/>
    </source>
</evidence>
<evidence type="ECO:0000256" key="21">
    <source>
        <dbReference type="ARBA" id="ARBA00023268"/>
    </source>
</evidence>
<dbReference type="EC" id="2.4.99.28" evidence="24"/>
<keyword evidence="20" id="KW-0046">Antibiotic resistance</keyword>
<gene>
    <name evidence="31" type="ORF">CC1_21840</name>
</gene>
<evidence type="ECO:0000256" key="19">
    <source>
        <dbReference type="ARBA" id="ARBA00023136"/>
    </source>
</evidence>
<keyword evidence="22" id="KW-0961">Cell wall biogenesis/degradation</keyword>
<evidence type="ECO:0000256" key="9">
    <source>
        <dbReference type="ARBA" id="ARBA00022645"/>
    </source>
</evidence>
<dbReference type="SUPFAM" id="SSF56601">
    <property type="entry name" value="beta-lactamase/transpeptidase-like"/>
    <property type="match status" value="1"/>
</dbReference>
<dbReference type="PANTHER" id="PTHR32282">
    <property type="entry name" value="BINDING PROTEIN TRANSPEPTIDASE, PUTATIVE-RELATED"/>
    <property type="match status" value="1"/>
</dbReference>
<dbReference type="GO" id="GO:0008360">
    <property type="term" value="P:regulation of cell shape"/>
    <property type="evidence" value="ECO:0007669"/>
    <property type="project" value="UniProtKB-KW"/>
</dbReference>
<evidence type="ECO:0000256" key="4">
    <source>
        <dbReference type="ARBA" id="ARBA00007090"/>
    </source>
</evidence>
<keyword evidence="10" id="KW-0645">Protease</keyword>
<dbReference type="InterPro" id="IPR036950">
    <property type="entry name" value="PBP_transglycosylase"/>
</dbReference>
<protein>
    <recommendedName>
        <fullName evidence="7">Penicillin-binding protein 1A</fullName>
        <ecNumber evidence="24">2.4.99.28</ecNumber>
        <ecNumber evidence="6">3.4.16.4</ecNumber>
    </recommendedName>
</protein>
<sequence length="884" mass="98524">MSVEENSTNSVLPDADQMMQDMEKAFSKSDGLFDEVPHDTGPHEKRASFNNKRERKPHKWPGIKKGLKVFFLILLLLVLAVCAFVFIKYKPIYDKYNNEAYETVVSSTEDSFKMGGTSYIYNKDDNLLTKLKGNMETVYLSYDEIPQDAVNAFIAIEDKTFWKNKGYDLKGIMRVCVKYVLSKGGEVHGASTITQQLVKNVFLTQEVSLERKAKELLMSKYMTEKYTKKDIMEFYINDIYFANGYYGLEAAAQGYFGKKSSELSLSQIAYLCSIPNSPAYYDPLSYPEHAIDRRNLILKSMLEQGLITQDAYNEAVAEKITINHKVSNYNDYAATYAIDCAIKTIMADDGFSFEYSFSDDDEMDDYEEAYSEAYQEASKKLYAGGYKVYTTIDLDAQDTLQNAIDDQLSFDDEKKDDGIYALQGAATVIDNETGKVVAIVGGRSQKELTDSSLNRAFQSYRQPGSTMKPIIVYTPALEKGYDAGTKIKNISISSANDAGYGYDLNNLSGSKYSLRSAVEQSKNGCAYLTFYNIGVDYGLSFLSDLQFAKISESDHSLSASLGGLTHGATTTEMAGAYAAIANYGKFHEVTCIRSMTDPEGNSIFTEYEKQVYDEEASKEMLDILRGVITNGTAKAMDWESDVDAVGKTGTTDDNKDGWFCGSTPYYTISVWVGYDTPRELDSLVGGSYPAYIWQEAMEEYVSDKPAKEFDTSDYANTGNHDSNDSDGSEEYMPGRSDDEVLSNGYTVGDYRKDSEKTAQVENIISQMKALDPNSSSYISDLNTLYNQGLQIIGSMYGIRMTNNAQNELDNAYSELKDKKGSSSNSSTETNNRTNTDETKQDTETTETNIPETEPPVVVEPDEPETTAPAETSIPQETDSFVSVE</sequence>
<comment type="subcellular location">
    <subcellularLocation>
        <location evidence="2">Cell membrane</location>
        <topology evidence="2">Single-pass type II membrane protein</topology>
    </subcellularLocation>
</comment>
<keyword evidence="14 31" id="KW-0378">Hydrolase</keyword>
<evidence type="ECO:0000313" key="31">
    <source>
        <dbReference type="EMBL" id="CBK80882.1"/>
    </source>
</evidence>
<dbReference type="EC" id="3.4.16.4" evidence="6"/>
<keyword evidence="8" id="KW-1003">Cell membrane</keyword>
<dbReference type="GO" id="GO:0008955">
    <property type="term" value="F:peptidoglycan glycosyltransferase activity"/>
    <property type="evidence" value="ECO:0007669"/>
    <property type="project" value="UniProtKB-EC"/>
</dbReference>
<dbReference type="InterPro" id="IPR012338">
    <property type="entry name" value="Beta-lactam/transpept-like"/>
</dbReference>
<evidence type="ECO:0000256" key="7">
    <source>
        <dbReference type="ARBA" id="ARBA00018638"/>
    </source>
</evidence>
<dbReference type="GO" id="GO:0005886">
    <property type="term" value="C:plasma membrane"/>
    <property type="evidence" value="ECO:0007669"/>
    <property type="project" value="UniProtKB-SubCell"/>
</dbReference>
<dbReference type="GO" id="GO:0046677">
    <property type="term" value="P:response to antibiotic"/>
    <property type="evidence" value="ECO:0007669"/>
    <property type="project" value="UniProtKB-KW"/>
</dbReference>
<evidence type="ECO:0000313" key="32">
    <source>
        <dbReference type="Proteomes" id="UP000008798"/>
    </source>
</evidence>
<feature type="domain" description="Glycosyl transferase family 51" evidence="30">
    <location>
        <begin position="126"/>
        <end position="301"/>
    </location>
</feature>
<evidence type="ECO:0000256" key="24">
    <source>
        <dbReference type="ARBA" id="ARBA00044770"/>
    </source>
</evidence>
<keyword evidence="12 31" id="KW-0808">Transferase</keyword>
<dbReference type="GO" id="GO:0006508">
    <property type="term" value="P:proteolysis"/>
    <property type="evidence" value="ECO:0007669"/>
    <property type="project" value="UniProtKB-KW"/>
</dbReference>
<feature type="transmembrane region" description="Helical" evidence="28">
    <location>
        <begin position="69"/>
        <end position="87"/>
    </location>
</feature>
<feature type="region of interest" description="Disordered" evidence="27">
    <location>
        <begin position="31"/>
        <end position="57"/>
    </location>
</feature>
<dbReference type="SUPFAM" id="SSF53955">
    <property type="entry name" value="Lysozyme-like"/>
    <property type="match status" value="1"/>
</dbReference>
<comment type="similarity">
    <text evidence="5">In the N-terminal section; belongs to the glycosyltransferase 51 family.</text>
</comment>
<evidence type="ECO:0000256" key="11">
    <source>
        <dbReference type="ARBA" id="ARBA00022676"/>
    </source>
</evidence>
<feature type="region of interest" description="Disordered" evidence="27">
    <location>
        <begin position="708"/>
        <end position="755"/>
    </location>
</feature>
<keyword evidence="16" id="KW-0735">Signal-anchor</keyword>
<dbReference type="InterPro" id="IPR001264">
    <property type="entry name" value="Glyco_trans_51"/>
</dbReference>
<keyword evidence="21" id="KW-0511">Multifunctional enzyme</keyword>
<feature type="domain" description="Penicillin-binding protein transpeptidase" evidence="29">
    <location>
        <begin position="424"/>
        <end position="674"/>
    </location>
</feature>
<comment type="pathway">
    <text evidence="3">Cell wall biogenesis; peptidoglycan biosynthesis.</text>
</comment>
<evidence type="ECO:0000259" key="29">
    <source>
        <dbReference type="Pfam" id="PF00905"/>
    </source>
</evidence>
<comment type="catalytic activity">
    <reaction evidence="25">
        <text>[GlcNAc-(1-&gt;4)-Mur2Ac(oyl-L-Ala-gamma-D-Glu-L-Lys-D-Ala-D-Ala)](n)-di-trans,octa-cis-undecaprenyl diphosphate + beta-D-GlcNAc-(1-&gt;4)-Mur2Ac(oyl-L-Ala-gamma-D-Glu-L-Lys-D-Ala-D-Ala)-di-trans,octa-cis-undecaprenyl diphosphate = [GlcNAc-(1-&gt;4)-Mur2Ac(oyl-L-Ala-gamma-D-Glu-L-Lys-D-Ala-D-Ala)](n+1)-di-trans,octa-cis-undecaprenyl diphosphate + di-trans,octa-cis-undecaprenyl diphosphate + H(+)</text>
        <dbReference type="Rhea" id="RHEA:23708"/>
        <dbReference type="Rhea" id="RHEA-COMP:9602"/>
        <dbReference type="Rhea" id="RHEA-COMP:9603"/>
        <dbReference type="ChEBI" id="CHEBI:15378"/>
        <dbReference type="ChEBI" id="CHEBI:58405"/>
        <dbReference type="ChEBI" id="CHEBI:60033"/>
        <dbReference type="ChEBI" id="CHEBI:78435"/>
        <dbReference type="EC" id="2.4.99.28"/>
    </reaction>
</comment>
<name>D4J961_9FIRM</name>
<keyword evidence="13 28" id="KW-0812">Transmembrane</keyword>
<evidence type="ECO:0000256" key="3">
    <source>
        <dbReference type="ARBA" id="ARBA00004752"/>
    </source>
</evidence>
<dbReference type="EMBL" id="FP929038">
    <property type="protein sequence ID" value="CBK80882.1"/>
    <property type="molecule type" value="Genomic_DNA"/>
</dbReference>
<dbReference type="UniPathway" id="UPA00219"/>
<reference evidence="31 32" key="1">
    <citation type="submission" date="2010-03" db="EMBL/GenBank/DDBJ databases">
        <title>The genome sequence of Coprococcus catus GD/7.</title>
        <authorList>
            <consortium name="metaHIT consortium -- http://www.metahit.eu/"/>
            <person name="Pajon A."/>
            <person name="Turner K."/>
            <person name="Parkhill J."/>
            <person name="Duncan S."/>
            <person name="Flint H."/>
        </authorList>
    </citation>
    <scope>NUCLEOTIDE SEQUENCE [LARGE SCALE GENOMIC DNA]</scope>
    <source>
        <strain evidence="31 32">GD/7</strain>
    </source>
</reference>
<evidence type="ECO:0000256" key="6">
    <source>
        <dbReference type="ARBA" id="ARBA00012448"/>
    </source>
</evidence>
<dbReference type="InterPro" id="IPR001460">
    <property type="entry name" value="PCN-bd_Tpept"/>
</dbReference>
<dbReference type="InterPro" id="IPR050396">
    <property type="entry name" value="Glycosyltr_51/Transpeptidase"/>
</dbReference>
<proteinExistence type="inferred from homology"/>
<keyword evidence="17" id="KW-0573">Peptidoglycan synthesis</keyword>
<feature type="compositionally biased region" description="Polar residues" evidence="27">
    <location>
        <begin position="872"/>
        <end position="884"/>
    </location>
</feature>
<evidence type="ECO:0000256" key="22">
    <source>
        <dbReference type="ARBA" id="ARBA00023316"/>
    </source>
</evidence>
<dbReference type="AlphaFoldDB" id="D4J961"/>